<dbReference type="STRING" id="68775.A0A5C3LHW2"/>
<feature type="transmembrane region" description="Helical" evidence="1">
    <location>
        <begin position="93"/>
        <end position="112"/>
    </location>
</feature>
<reference evidence="2 3" key="1">
    <citation type="journal article" date="2019" name="Nat. Ecol. Evol.">
        <title>Megaphylogeny resolves global patterns of mushroom evolution.</title>
        <authorList>
            <person name="Varga T."/>
            <person name="Krizsan K."/>
            <person name="Foldi C."/>
            <person name="Dima B."/>
            <person name="Sanchez-Garcia M."/>
            <person name="Sanchez-Ramirez S."/>
            <person name="Szollosi G.J."/>
            <person name="Szarkandi J.G."/>
            <person name="Papp V."/>
            <person name="Albert L."/>
            <person name="Andreopoulos W."/>
            <person name="Angelini C."/>
            <person name="Antonin V."/>
            <person name="Barry K.W."/>
            <person name="Bougher N.L."/>
            <person name="Buchanan P."/>
            <person name="Buyck B."/>
            <person name="Bense V."/>
            <person name="Catcheside P."/>
            <person name="Chovatia M."/>
            <person name="Cooper J."/>
            <person name="Damon W."/>
            <person name="Desjardin D."/>
            <person name="Finy P."/>
            <person name="Geml J."/>
            <person name="Haridas S."/>
            <person name="Hughes K."/>
            <person name="Justo A."/>
            <person name="Karasinski D."/>
            <person name="Kautmanova I."/>
            <person name="Kiss B."/>
            <person name="Kocsube S."/>
            <person name="Kotiranta H."/>
            <person name="LaButti K.M."/>
            <person name="Lechner B.E."/>
            <person name="Liimatainen K."/>
            <person name="Lipzen A."/>
            <person name="Lukacs Z."/>
            <person name="Mihaltcheva S."/>
            <person name="Morgado L.N."/>
            <person name="Niskanen T."/>
            <person name="Noordeloos M.E."/>
            <person name="Ohm R.A."/>
            <person name="Ortiz-Santana B."/>
            <person name="Ovrebo C."/>
            <person name="Racz N."/>
            <person name="Riley R."/>
            <person name="Savchenko A."/>
            <person name="Shiryaev A."/>
            <person name="Soop K."/>
            <person name="Spirin V."/>
            <person name="Szebenyi C."/>
            <person name="Tomsovsky M."/>
            <person name="Tulloss R.E."/>
            <person name="Uehling J."/>
            <person name="Grigoriev I.V."/>
            <person name="Vagvolgyi C."/>
            <person name="Papp T."/>
            <person name="Martin F.M."/>
            <person name="Miettinen O."/>
            <person name="Hibbett D.S."/>
            <person name="Nagy L.G."/>
        </authorList>
    </citation>
    <scope>NUCLEOTIDE SEQUENCE [LARGE SCALE GENOMIC DNA]</scope>
    <source>
        <strain evidence="2 3">CBS 166.37</strain>
    </source>
</reference>
<proteinExistence type="predicted"/>
<keyword evidence="1" id="KW-1133">Transmembrane helix</keyword>
<accession>A0A5C3LHW2</accession>
<dbReference type="AlphaFoldDB" id="A0A5C3LHW2"/>
<evidence type="ECO:0000256" key="1">
    <source>
        <dbReference type="SAM" id="Phobius"/>
    </source>
</evidence>
<keyword evidence="1" id="KW-0812">Transmembrane</keyword>
<dbReference type="EMBL" id="ML213674">
    <property type="protein sequence ID" value="TFK32447.1"/>
    <property type="molecule type" value="Genomic_DNA"/>
</dbReference>
<gene>
    <name evidence="2" type="ORF">BDQ12DRAFT_707624</name>
</gene>
<dbReference type="Proteomes" id="UP000308652">
    <property type="component" value="Unassembled WGS sequence"/>
</dbReference>
<name>A0A5C3LHW2_9AGAR</name>
<keyword evidence="1" id="KW-0472">Membrane</keyword>
<organism evidence="2 3">
    <name type="scientific">Crucibulum laeve</name>
    <dbReference type="NCBI Taxonomy" id="68775"/>
    <lineage>
        <taxon>Eukaryota</taxon>
        <taxon>Fungi</taxon>
        <taxon>Dikarya</taxon>
        <taxon>Basidiomycota</taxon>
        <taxon>Agaricomycotina</taxon>
        <taxon>Agaricomycetes</taxon>
        <taxon>Agaricomycetidae</taxon>
        <taxon>Agaricales</taxon>
        <taxon>Agaricineae</taxon>
        <taxon>Nidulariaceae</taxon>
        <taxon>Crucibulum</taxon>
    </lineage>
</organism>
<dbReference type="OrthoDB" id="66620at2759"/>
<protein>
    <recommendedName>
        <fullName evidence="4">CDR ABC transporter domain-containing protein</fullName>
    </recommendedName>
</protein>
<keyword evidence="3" id="KW-1185">Reference proteome</keyword>
<evidence type="ECO:0008006" key="4">
    <source>
        <dbReference type="Google" id="ProtNLM"/>
    </source>
</evidence>
<evidence type="ECO:0000313" key="3">
    <source>
        <dbReference type="Proteomes" id="UP000308652"/>
    </source>
</evidence>
<sequence>MNTSISMNGFWMSVGARSLPRFWFYSFHFMDYQKYAFELITNSDFQGLTFKCNTIANGSCACAYSSSTPDTCTVSGSDVLNYLDIGSISYGKWAAIIISINILYRIALYLALKRRSF</sequence>
<evidence type="ECO:0000313" key="2">
    <source>
        <dbReference type="EMBL" id="TFK32447.1"/>
    </source>
</evidence>